<evidence type="ECO:0000256" key="1">
    <source>
        <dbReference type="SAM" id="Phobius"/>
    </source>
</evidence>
<comment type="caution">
    <text evidence="2">The sequence shown here is derived from an EMBL/GenBank/DDBJ whole genome shotgun (WGS) entry which is preliminary data.</text>
</comment>
<evidence type="ECO:0008006" key="4">
    <source>
        <dbReference type="Google" id="ProtNLM"/>
    </source>
</evidence>
<feature type="transmembrane region" description="Helical" evidence="1">
    <location>
        <begin position="63"/>
        <end position="84"/>
    </location>
</feature>
<protein>
    <recommendedName>
        <fullName evidence="4">Sodium/calcium exchanger membrane region domain-containing protein</fullName>
    </recommendedName>
</protein>
<keyword evidence="1" id="KW-1133">Transmembrane helix</keyword>
<evidence type="ECO:0000313" key="3">
    <source>
        <dbReference type="Proteomes" id="UP000316213"/>
    </source>
</evidence>
<name>A0A5C6AQQ8_9BACT</name>
<keyword evidence="3" id="KW-1185">Reference proteome</keyword>
<proteinExistence type="predicted"/>
<keyword evidence="1" id="KW-0472">Membrane</keyword>
<dbReference type="EMBL" id="SJPM01000002">
    <property type="protein sequence ID" value="TWU01396.1"/>
    <property type="molecule type" value="Genomic_DNA"/>
</dbReference>
<reference evidence="2 3" key="1">
    <citation type="submission" date="2019-02" db="EMBL/GenBank/DDBJ databases">
        <title>Deep-cultivation of Planctomycetes and their phenomic and genomic characterization uncovers novel biology.</title>
        <authorList>
            <person name="Wiegand S."/>
            <person name="Jogler M."/>
            <person name="Boedeker C."/>
            <person name="Pinto D."/>
            <person name="Vollmers J."/>
            <person name="Rivas-Marin E."/>
            <person name="Kohn T."/>
            <person name="Peeters S.H."/>
            <person name="Heuer A."/>
            <person name="Rast P."/>
            <person name="Oberbeckmann S."/>
            <person name="Bunk B."/>
            <person name="Jeske O."/>
            <person name="Meyerdierks A."/>
            <person name="Storesund J.E."/>
            <person name="Kallscheuer N."/>
            <person name="Luecker S."/>
            <person name="Lage O.M."/>
            <person name="Pohl T."/>
            <person name="Merkel B.J."/>
            <person name="Hornburger P."/>
            <person name="Mueller R.-W."/>
            <person name="Bruemmer F."/>
            <person name="Labrenz M."/>
            <person name="Spormann A.M."/>
            <person name="Op Den Camp H."/>
            <person name="Overmann J."/>
            <person name="Amann R."/>
            <person name="Jetten M.S.M."/>
            <person name="Mascher T."/>
            <person name="Medema M.H."/>
            <person name="Devos D.P."/>
            <person name="Kaster A.-K."/>
            <person name="Ovreas L."/>
            <person name="Rohde M."/>
            <person name="Galperin M.Y."/>
            <person name="Jogler C."/>
        </authorList>
    </citation>
    <scope>NUCLEOTIDE SEQUENCE [LARGE SCALE GENOMIC DNA]</scope>
    <source>
        <strain evidence="2 3">Pla100</strain>
    </source>
</reference>
<evidence type="ECO:0000313" key="2">
    <source>
        <dbReference type="EMBL" id="TWU01396.1"/>
    </source>
</evidence>
<gene>
    <name evidence="2" type="ORF">Pla100_11230</name>
</gene>
<dbReference type="RefSeq" id="WP_231602755.1">
    <property type="nucleotide sequence ID" value="NZ_SJPM01000002.1"/>
</dbReference>
<keyword evidence="1" id="KW-0812">Transmembrane</keyword>
<dbReference type="AlphaFoldDB" id="A0A5C6AQQ8"/>
<sequence length="87" mass="9296">MAAANILGTNSLEIALFLPAELAYRDGPIINAMNPADAFLGAIGITVTAVYLWGILERRDRTVMGMGVDSLVVLIVYIGGLVIYSRL</sequence>
<organism evidence="2 3">
    <name type="scientific">Neorhodopirellula pilleata</name>
    <dbReference type="NCBI Taxonomy" id="2714738"/>
    <lineage>
        <taxon>Bacteria</taxon>
        <taxon>Pseudomonadati</taxon>
        <taxon>Planctomycetota</taxon>
        <taxon>Planctomycetia</taxon>
        <taxon>Pirellulales</taxon>
        <taxon>Pirellulaceae</taxon>
        <taxon>Neorhodopirellula</taxon>
    </lineage>
</organism>
<feature type="transmembrane region" description="Helical" evidence="1">
    <location>
        <begin position="38"/>
        <end position="56"/>
    </location>
</feature>
<accession>A0A5C6AQQ8</accession>
<dbReference type="Proteomes" id="UP000316213">
    <property type="component" value="Unassembled WGS sequence"/>
</dbReference>